<dbReference type="SMART" id="SM00382">
    <property type="entry name" value="AAA"/>
    <property type="match status" value="1"/>
</dbReference>
<dbReference type="AlphaFoldDB" id="A0AAV9NZY4"/>
<dbReference type="GO" id="GO:0016887">
    <property type="term" value="F:ATP hydrolysis activity"/>
    <property type="evidence" value="ECO:0007669"/>
    <property type="project" value="InterPro"/>
</dbReference>
<dbReference type="PANTHER" id="PTHR23077">
    <property type="entry name" value="AAA-FAMILY ATPASE"/>
    <property type="match status" value="1"/>
</dbReference>
<protein>
    <recommendedName>
        <fullName evidence="1">AAA+ ATPase domain-containing protein</fullName>
    </recommendedName>
</protein>
<dbReference type="GO" id="GO:0042254">
    <property type="term" value="P:ribosome biogenesis"/>
    <property type="evidence" value="ECO:0007669"/>
    <property type="project" value="TreeGrafter"/>
</dbReference>
<evidence type="ECO:0000313" key="3">
    <source>
        <dbReference type="Proteomes" id="UP001337655"/>
    </source>
</evidence>
<dbReference type="GO" id="GO:0005524">
    <property type="term" value="F:ATP binding"/>
    <property type="evidence" value="ECO:0007669"/>
    <property type="project" value="InterPro"/>
</dbReference>
<comment type="caution">
    <text evidence="2">The sequence shown here is derived from an EMBL/GenBank/DDBJ whole genome shotgun (WGS) entry which is preliminary data.</text>
</comment>
<dbReference type="EMBL" id="JAVRRT010000021">
    <property type="protein sequence ID" value="KAK5164038.1"/>
    <property type="molecule type" value="Genomic_DNA"/>
</dbReference>
<evidence type="ECO:0000313" key="2">
    <source>
        <dbReference type="EMBL" id="KAK5164038.1"/>
    </source>
</evidence>
<dbReference type="GO" id="GO:1990275">
    <property type="term" value="F:preribosome binding"/>
    <property type="evidence" value="ECO:0007669"/>
    <property type="project" value="TreeGrafter"/>
</dbReference>
<accession>A0AAV9NZY4</accession>
<dbReference type="InterPro" id="IPR003593">
    <property type="entry name" value="AAA+_ATPase"/>
</dbReference>
<dbReference type="InterPro" id="IPR003959">
    <property type="entry name" value="ATPase_AAA_core"/>
</dbReference>
<feature type="domain" description="AAA+ ATPase" evidence="1">
    <location>
        <begin position="230"/>
        <end position="360"/>
    </location>
</feature>
<dbReference type="Gene3D" id="3.40.50.300">
    <property type="entry name" value="P-loop containing nucleotide triphosphate hydrolases"/>
    <property type="match status" value="1"/>
</dbReference>
<dbReference type="RefSeq" id="XP_064654366.1">
    <property type="nucleotide sequence ID" value="XM_064807352.1"/>
</dbReference>
<dbReference type="GO" id="GO:0005634">
    <property type="term" value="C:nucleus"/>
    <property type="evidence" value="ECO:0007669"/>
    <property type="project" value="TreeGrafter"/>
</dbReference>
<dbReference type="Pfam" id="PF00004">
    <property type="entry name" value="AAA"/>
    <property type="match status" value="1"/>
</dbReference>
<dbReference type="GeneID" id="89931458"/>
<reference evidence="2 3" key="1">
    <citation type="submission" date="2023-08" db="EMBL/GenBank/DDBJ databases">
        <title>Black Yeasts Isolated from many extreme environments.</title>
        <authorList>
            <person name="Coleine C."/>
            <person name="Stajich J.E."/>
            <person name="Selbmann L."/>
        </authorList>
    </citation>
    <scope>NUCLEOTIDE SEQUENCE [LARGE SCALE GENOMIC DNA]</scope>
    <source>
        <strain evidence="2 3">CCFEE 5935</strain>
    </source>
</reference>
<sequence>MSTQMEPFSIIEKLEQPTPSSSDSGPHHLFNDVLNLTSAKTADHDLQYIAALREANPGMIVTAIPASNVNLRIFAAAGYARCEVDLETDSYASWRGYAPPRTRSGTGALAEAVSFGKYRYSWGDEDFILYTINSTNQYVLKECRSDEHPLGPSSITDQLIKAVGDWMTSILDVVWVYDGYWRQSRELYDGVMKASWEDVILDEEMKADLTKVARKFFSSKAVYEDLGVPWKRGLMFYGPPGNGKTISIRALMHELYTRKDKDGNLKPIPTLYVKSAPTTWDIGDVFARARAEAPCMLILEDVETIVTPDTRSYFFNEMDGLANNDGLFVVASTNYLDKLDPGLTKRPSRFDRKYKFPLPNEHERTLYCDFWRKKLKSNKSIDFPKKLLVPMARATPGFSFAFLQECFVATLLELAREGDDVAKARPYDDSNDGLDDYRLWVVFKKEAEVLRKQIDSQQRNVGQSQLAAWCKPGDGMIGNEPVVASSAGPTRGKEGHCNCCRCREREQKPFVLAHRGPKARGELLPELPWYYQKEEYINSAAFEMR</sequence>
<dbReference type="InterPro" id="IPR027417">
    <property type="entry name" value="P-loop_NTPase"/>
</dbReference>
<evidence type="ECO:0000259" key="1">
    <source>
        <dbReference type="SMART" id="SM00382"/>
    </source>
</evidence>
<dbReference type="SUPFAM" id="SSF52540">
    <property type="entry name" value="P-loop containing nucleoside triphosphate hydrolases"/>
    <property type="match status" value="1"/>
</dbReference>
<gene>
    <name evidence="2" type="ORF">LTR77_010129</name>
</gene>
<keyword evidence="3" id="KW-1185">Reference proteome</keyword>
<name>A0AAV9NZY4_9PEZI</name>
<proteinExistence type="predicted"/>
<organism evidence="2 3">
    <name type="scientific">Saxophila tyrrhenica</name>
    <dbReference type="NCBI Taxonomy" id="1690608"/>
    <lineage>
        <taxon>Eukaryota</taxon>
        <taxon>Fungi</taxon>
        <taxon>Dikarya</taxon>
        <taxon>Ascomycota</taxon>
        <taxon>Pezizomycotina</taxon>
        <taxon>Dothideomycetes</taxon>
        <taxon>Dothideomycetidae</taxon>
        <taxon>Mycosphaerellales</taxon>
        <taxon>Extremaceae</taxon>
        <taxon>Saxophila</taxon>
    </lineage>
</organism>
<dbReference type="Proteomes" id="UP001337655">
    <property type="component" value="Unassembled WGS sequence"/>
</dbReference>
<dbReference type="GO" id="GO:0003723">
    <property type="term" value="F:RNA binding"/>
    <property type="evidence" value="ECO:0007669"/>
    <property type="project" value="TreeGrafter"/>
</dbReference>
<dbReference type="InterPro" id="IPR050168">
    <property type="entry name" value="AAA_ATPase_domain"/>
</dbReference>
<dbReference type="PANTHER" id="PTHR23077:SF132">
    <property type="entry name" value="ATP-DEPENDENT ZN PROTEASE"/>
    <property type="match status" value="1"/>
</dbReference>
<dbReference type="CDD" id="cd19481">
    <property type="entry name" value="RecA-like_protease"/>
    <property type="match status" value="1"/>
</dbReference>